<protein>
    <submittedName>
        <fullName evidence="2">Glucose 1-dehydrogenase</fullName>
        <ecNumber evidence="2">1.1.1.47</ecNumber>
    </submittedName>
</protein>
<dbReference type="SUPFAM" id="SSF51735">
    <property type="entry name" value="NAD(P)-binding Rossmann-fold domains"/>
    <property type="match status" value="1"/>
</dbReference>
<dbReference type="PRINTS" id="PR00081">
    <property type="entry name" value="GDHRDH"/>
</dbReference>
<keyword evidence="3" id="KW-1185">Reference proteome</keyword>
<dbReference type="GO" id="GO:0047936">
    <property type="term" value="F:glucose 1-dehydrogenase [NAD(P)+] activity"/>
    <property type="evidence" value="ECO:0007669"/>
    <property type="project" value="UniProtKB-EC"/>
</dbReference>
<organism evidence="2 3">
    <name type="scientific">Marinicella sediminis</name>
    <dbReference type="NCBI Taxonomy" id="1792834"/>
    <lineage>
        <taxon>Bacteria</taxon>
        <taxon>Pseudomonadati</taxon>
        <taxon>Pseudomonadota</taxon>
        <taxon>Gammaproteobacteria</taxon>
        <taxon>Lysobacterales</taxon>
        <taxon>Marinicellaceae</taxon>
        <taxon>Marinicella</taxon>
    </lineage>
</organism>
<dbReference type="NCBIfam" id="NF005559">
    <property type="entry name" value="PRK07231.1"/>
    <property type="match status" value="1"/>
</dbReference>
<dbReference type="PANTHER" id="PTHR43943:SF2">
    <property type="entry name" value="DEHYDROGENASE_REDUCTASE 4"/>
    <property type="match status" value="1"/>
</dbReference>
<evidence type="ECO:0000313" key="3">
    <source>
        <dbReference type="Proteomes" id="UP001595533"/>
    </source>
</evidence>
<reference evidence="3" key="1">
    <citation type="journal article" date="2019" name="Int. J. Syst. Evol. Microbiol.">
        <title>The Global Catalogue of Microorganisms (GCM) 10K type strain sequencing project: providing services to taxonomists for standard genome sequencing and annotation.</title>
        <authorList>
            <consortium name="The Broad Institute Genomics Platform"/>
            <consortium name="The Broad Institute Genome Sequencing Center for Infectious Disease"/>
            <person name="Wu L."/>
            <person name="Ma J."/>
        </authorList>
    </citation>
    <scope>NUCLEOTIDE SEQUENCE [LARGE SCALE GENOMIC DNA]</scope>
    <source>
        <strain evidence="3">KCTC 42953</strain>
    </source>
</reference>
<dbReference type="RefSeq" id="WP_077412705.1">
    <property type="nucleotide sequence ID" value="NZ_JBHRTS010000002.1"/>
</dbReference>
<sequence length="250" mass="26582">MSQFKDQVVLITGASRGIGEAIAHQFAAEGAQVIVSSRSQEGVDAVANAINEQGGKAAAITCHNGDRESREQLIARTVEQFGQLDVMINNAAANPYFGNVLDMGFEAIMKTIEVNIEGYFHMSQLAGQQMRKQGSGVILNTSSVNGRTTGYNQSLYSASKAAIISMTESFAKECAPFGIRVNAILPGLTDTKFASALTQNEAMLKMILPQIPLGRVAQPEEIAPAYLFLASEAAKYITGVSLPVDGGYLA</sequence>
<evidence type="ECO:0000256" key="1">
    <source>
        <dbReference type="ARBA" id="ARBA00006484"/>
    </source>
</evidence>
<dbReference type="Proteomes" id="UP001595533">
    <property type="component" value="Unassembled WGS sequence"/>
</dbReference>
<dbReference type="CDD" id="cd05233">
    <property type="entry name" value="SDR_c"/>
    <property type="match status" value="1"/>
</dbReference>
<dbReference type="InterPro" id="IPR002347">
    <property type="entry name" value="SDR_fam"/>
</dbReference>
<dbReference type="PANTHER" id="PTHR43943">
    <property type="entry name" value="DEHYDROGENASE/REDUCTASE (SDR FAMILY) MEMBER 4"/>
    <property type="match status" value="1"/>
</dbReference>
<dbReference type="Gene3D" id="3.40.50.720">
    <property type="entry name" value="NAD(P)-binding Rossmann-like Domain"/>
    <property type="match status" value="1"/>
</dbReference>
<gene>
    <name evidence="2" type="ORF">ACFODZ_05245</name>
</gene>
<name>A0ABV7J6A5_9GAMM</name>
<proteinExistence type="inferred from homology"/>
<dbReference type="PRINTS" id="PR00080">
    <property type="entry name" value="SDRFAMILY"/>
</dbReference>
<comment type="similarity">
    <text evidence="1">Belongs to the short-chain dehydrogenases/reductases (SDR) family.</text>
</comment>
<evidence type="ECO:0000313" key="2">
    <source>
        <dbReference type="EMBL" id="MFC3193639.1"/>
    </source>
</evidence>
<dbReference type="InterPro" id="IPR020904">
    <property type="entry name" value="Sc_DH/Rdtase_CS"/>
</dbReference>
<dbReference type="Pfam" id="PF13561">
    <property type="entry name" value="adh_short_C2"/>
    <property type="match status" value="1"/>
</dbReference>
<dbReference type="EC" id="1.1.1.47" evidence="2"/>
<keyword evidence="2" id="KW-0560">Oxidoreductase</keyword>
<dbReference type="EMBL" id="JBHRTS010000002">
    <property type="protein sequence ID" value="MFC3193639.1"/>
    <property type="molecule type" value="Genomic_DNA"/>
</dbReference>
<comment type="caution">
    <text evidence="2">The sequence shown here is derived from an EMBL/GenBank/DDBJ whole genome shotgun (WGS) entry which is preliminary data.</text>
</comment>
<dbReference type="InterPro" id="IPR036291">
    <property type="entry name" value="NAD(P)-bd_dom_sf"/>
</dbReference>
<dbReference type="PROSITE" id="PS00061">
    <property type="entry name" value="ADH_SHORT"/>
    <property type="match status" value="1"/>
</dbReference>
<accession>A0ABV7J6A5</accession>